<dbReference type="EC" id="2.3.1.-" evidence="4"/>
<feature type="domain" description="N-acetyltransferase" evidence="3">
    <location>
        <begin position="1"/>
        <end position="145"/>
    </location>
</feature>
<dbReference type="Pfam" id="PF00583">
    <property type="entry name" value="Acetyltransf_1"/>
    <property type="match status" value="1"/>
</dbReference>
<sequence>MHIRRALPVDAPAIAPLLGQLGYPSTAEDVAARFARVAGSETDEAWLAVDPDEADAEAVIGFASGHVRWAYELDAPVAQLTALVVAETNRGTGAGRALVATFEEWATAAGAARATVSSSFRRTGAHAFYERLGYEQLSKKFDKRL</sequence>
<dbReference type="InterPro" id="IPR016181">
    <property type="entry name" value="Acyl_CoA_acyltransferase"/>
</dbReference>
<dbReference type="GO" id="GO:0016746">
    <property type="term" value="F:acyltransferase activity"/>
    <property type="evidence" value="ECO:0007669"/>
    <property type="project" value="UniProtKB-KW"/>
</dbReference>
<organism evidence="4 5">
    <name type="scientific">Promicromonospora alba</name>
    <dbReference type="NCBI Taxonomy" id="1616110"/>
    <lineage>
        <taxon>Bacteria</taxon>
        <taxon>Bacillati</taxon>
        <taxon>Actinomycetota</taxon>
        <taxon>Actinomycetes</taxon>
        <taxon>Micrococcales</taxon>
        <taxon>Promicromonosporaceae</taxon>
        <taxon>Promicromonospora</taxon>
    </lineage>
</organism>
<gene>
    <name evidence="4" type="ORF">ACFO6V_27870</name>
</gene>
<accession>A0ABV9HR50</accession>
<protein>
    <submittedName>
        <fullName evidence="4">GNAT family N-acetyltransferase</fullName>
        <ecNumber evidence="4">2.3.1.-</ecNumber>
    </submittedName>
</protein>
<evidence type="ECO:0000313" key="5">
    <source>
        <dbReference type="Proteomes" id="UP001596011"/>
    </source>
</evidence>
<dbReference type="PANTHER" id="PTHR43877">
    <property type="entry name" value="AMINOALKYLPHOSPHONATE N-ACETYLTRANSFERASE-RELATED-RELATED"/>
    <property type="match status" value="1"/>
</dbReference>
<evidence type="ECO:0000259" key="3">
    <source>
        <dbReference type="PROSITE" id="PS51186"/>
    </source>
</evidence>
<dbReference type="InterPro" id="IPR050832">
    <property type="entry name" value="Bact_Acetyltransf"/>
</dbReference>
<dbReference type="EMBL" id="JBHSFI010000012">
    <property type="protein sequence ID" value="MFC4632091.1"/>
    <property type="molecule type" value="Genomic_DNA"/>
</dbReference>
<comment type="caution">
    <text evidence="4">The sequence shown here is derived from an EMBL/GenBank/DDBJ whole genome shotgun (WGS) entry which is preliminary data.</text>
</comment>
<proteinExistence type="predicted"/>
<keyword evidence="1 4" id="KW-0808">Transferase</keyword>
<dbReference type="CDD" id="cd04301">
    <property type="entry name" value="NAT_SF"/>
    <property type="match status" value="1"/>
</dbReference>
<evidence type="ECO:0000256" key="1">
    <source>
        <dbReference type="ARBA" id="ARBA00022679"/>
    </source>
</evidence>
<keyword evidence="5" id="KW-1185">Reference proteome</keyword>
<dbReference type="PROSITE" id="PS51186">
    <property type="entry name" value="GNAT"/>
    <property type="match status" value="1"/>
</dbReference>
<dbReference type="Gene3D" id="3.40.630.30">
    <property type="match status" value="1"/>
</dbReference>
<evidence type="ECO:0000256" key="2">
    <source>
        <dbReference type="ARBA" id="ARBA00023315"/>
    </source>
</evidence>
<evidence type="ECO:0000313" key="4">
    <source>
        <dbReference type="EMBL" id="MFC4632091.1"/>
    </source>
</evidence>
<reference evidence="5" key="1">
    <citation type="journal article" date="2019" name="Int. J. Syst. Evol. Microbiol.">
        <title>The Global Catalogue of Microorganisms (GCM) 10K type strain sequencing project: providing services to taxonomists for standard genome sequencing and annotation.</title>
        <authorList>
            <consortium name="The Broad Institute Genomics Platform"/>
            <consortium name="The Broad Institute Genome Sequencing Center for Infectious Disease"/>
            <person name="Wu L."/>
            <person name="Ma J."/>
        </authorList>
    </citation>
    <scope>NUCLEOTIDE SEQUENCE [LARGE SCALE GENOMIC DNA]</scope>
    <source>
        <strain evidence="5">CCUG 42722</strain>
    </source>
</reference>
<dbReference type="RefSeq" id="WP_377142397.1">
    <property type="nucleotide sequence ID" value="NZ_JBHSFI010000012.1"/>
</dbReference>
<dbReference type="Proteomes" id="UP001596011">
    <property type="component" value="Unassembled WGS sequence"/>
</dbReference>
<dbReference type="InterPro" id="IPR000182">
    <property type="entry name" value="GNAT_dom"/>
</dbReference>
<name>A0ABV9HR50_9MICO</name>
<keyword evidence="2 4" id="KW-0012">Acyltransferase</keyword>
<dbReference type="SUPFAM" id="SSF55729">
    <property type="entry name" value="Acyl-CoA N-acyltransferases (Nat)"/>
    <property type="match status" value="1"/>
</dbReference>